<organism evidence="1 2">
    <name type="scientific">Tripterygium wilfordii</name>
    <name type="common">Thunder God vine</name>
    <dbReference type="NCBI Taxonomy" id="458696"/>
    <lineage>
        <taxon>Eukaryota</taxon>
        <taxon>Viridiplantae</taxon>
        <taxon>Streptophyta</taxon>
        <taxon>Embryophyta</taxon>
        <taxon>Tracheophyta</taxon>
        <taxon>Spermatophyta</taxon>
        <taxon>Magnoliopsida</taxon>
        <taxon>eudicotyledons</taxon>
        <taxon>Gunneridae</taxon>
        <taxon>Pentapetalae</taxon>
        <taxon>rosids</taxon>
        <taxon>fabids</taxon>
        <taxon>Celastrales</taxon>
        <taxon>Celastraceae</taxon>
        <taxon>Tripterygium</taxon>
    </lineage>
</organism>
<reference evidence="1 2" key="1">
    <citation type="journal article" date="2020" name="Nat. Commun.">
        <title>Genome of Tripterygium wilfordii and identification of cytochrome P450 involved in triptolide biosynthesis.</title>
        <authorList>
            <person name="Tu L."/>
            <person name="Su P."/>
            <person name="Zhang Z."/>
            <person name="Gao L."/>
            <person name="Wang J."/>
            <person name="Hu T."/>
            <person name="Zhou J."/>
            <person name="Zhang Y."/>
            <person name="Zhao Y."/>
            <person name="Liu Y."/>
            <person name="Song Y."/>
            <person name="Tong Y."/>
            <person name="Lu Y."/>
            <person name="Yang J."/>
            <person name="Xu C."/>
            <person name="Jia M."/>
            <person name="Peters R.J."/>
            <person name="Huang L."/>
            <person name="Gao W."/>
        </authorList>
    </citation>
    <scope>NUCLEOTIDE SEQUENCE [LARGE SCALE GENOMIC DNA]</scope>
    <source>
        <strain evidence="2">cv. XIE 37</strain>
        <tissue evidence="1">Leaf</tissue>
    </source>
</reference>
<dbReference type="AlphaFoldDB" id="A0A7J7E0C8"/>
<sequence length="71" mass="7983">MDLVHWVQLCIENHKPLSDVLDANLAPDVDNEEEIIAVLKIAMACVQSSPERRPTMRHILDALNRLAVSSH</sequence>
<dbReference type="InParanoid" id="A0A7J7E0C8"/>
<protein>
    <submittedName>
        <fullName evidence="1">Inactive leucine-rich repeat receptor-like protein kinase</fullName>
    </submittedName>
</protein>
<accession>A0A7J7E0C8</accession>
<keyword evidence="1" id="KW-0418">Kinase</keyword>
<keyword evidence="2" id="KW-1185">Reference proteome</keyword>
<comment type="caution">
    <text evidence="1">The sequence shown here is derived from an EMBL/GenBank/DDBJ whole genome shotgun (WGS) entry which is preliminary data.</text>
</comment>
<evidence type="ECO:0000313" key="2">
    <source>
        <dbReference type="Proteomes" id="UP000593562"/>
    </source>
</evidence>
<proteinExistence type="predicted"/>
<keyword evidence="1" id="KW-0675">Receptor</keyword>
<dbReference type="InterPro" id="IPR046959">
    <property type="entry name" value="PRK1-6/SRF4-like"/>
</dbReference>
<dbReference type="EMBL" id="JAAARO010000002">
    <property type="protein sequence ID" value="KAF5751894.1"/>
    <property type="molecule type" value="Genomic_DNA"/>
</dbReference>
<dbReference type="Proteomes" id="UP000593562">
    <property type="component" value="Unassembled WGS sequence"/>
</dbReference>
<dbReference type="PANTHER" id="PTHR48007">
    <property type="entry name" value="LEUCINE-RICH REPEAT RECEPTOR-LIKE PROTEIN KINASE PXC1"/>
    <property type="match status" value="1"/>
</dbReference>
<dbReference type="Gene3D" id="1.10.510.10">
    <property type="entry name" value="Transferase(Phosphotransferase) domain 1"/>
    <property type="match status" value="1"/>
</dbReference>
<gene>
    <name evidence="1" type="ORF">HS088_TW02G00913</name>
</gene>
<name>A0A7J7E0C8_TRIWF</name>
<dbReference type="GO" id="GO:0016301">
    <property type="term" value="F:kinase activity"/>
    <property type="evidence" value="ECO:0007669"/>
    <property type="project" value="UniProtKB-KW"/>
</dbReference>
<dbReference type="PANTHER" id="PTHR48007:SF83">
    <property type="entry name" value="PROTEIN KINASE DOMAIN-CONTAINING PROTEIN"/>
    <property type="match status" value="1"/>
</dbReference>
<keyword evidence="1" id="KW-0808">Transferase</keyword>
<evidence type="ECO:0000313" key="1">
    <source>
        <dbReference type="EMBL" id="KAF5751894.1"/>
    </source>
</evidence>